<feature type="region of interest" description="Disordered" evidence="1">
    <location>
        <begin position="1"/>
        <end position="40"/>
    </location>
</feature>
<evidence type="ECO:0000313" key="3">
    <source>
        <dbReference type="Proteomes" id="UP000585614"/>
    </source>
</evidence>
<feature type="compositionally biased region" description="Basic and acidic residues" evidence="1">
    <location>
        <begin position="1"/>
        <end position="11"/>
    </location>
</feature>
<feature type="compositionally biased region" description="Low complexity" evidence="1">
    <location>
        <begin position="20"/>
        <end position="40"/>
    </location>
</feature>
<protein>
    <submittedName>
        <fullName evidence="2">Uncharacterized protein</fullName>
    </submittedName>
</protein>
<sequence length="121" mass="12961">MCSARPRERRDRGRARRSRSFQAARAAPRRPAAPVAAAAPGWVRSAQRSAVTCEAHSRVPFAYFLRSTASAATPAPPPPRDGEMKAESAREGASPSPPRAHLAVHPAAVKSCVEHPCFLRG</sequence>
<dbReference type="Proteomes" id="UP000585614">
    <property type="component" value="Unassembled WGS sequence"/>
</dbReference>
<dbReference type="AlphaFoldDB" id="A0A7J7RPM9"/>
<comment type="caution">
    <text evidence="2">The sequence shown here is derived from an EMBL/GenBank/DDBJ whole genome shotgun (WGS) entry which is preliminary data.</text>
</comment>
<organism evidence="2 3">
    <name type="scientific">Rhinolophus ferrumequinum</name>
    <name type="common">Greater horseshoe bat</name>
    <dbReference type="NCBI Taxonomy" id="59479"/>
    <lineage>
        <taxon>Eukaryota</taxon>
        <taxon>Metazoa</taxon>
        <taxon>Chordata</taxon>
        <taxon>Craniata</taxon>
        <taxon>Vertebrata</taxon>
        <taxon>Euteleostomi</taxon>
        <taxon>Mammalia</taxon>
        <taxon>Eutheria</taxon>
        <taxon>Laurasiatheria</taxon>
        <taxon>Chiroptera</taxon>
        <taxon>Yinpterochiroptera</taxon>
        <taxon>Rhinolophoidea</taxon>
        <taxon>Rhinolophidae</taxon>
        <taxon>Rhinolophinae</taxon>
        <taxon>Rhinolophus</taxon>
    </lineage>
</organism>
<reference evidence="2 3" key="1">
    <citation type="journal article" date="2020" name="Nature">
        <title>Six reference-quality genomes reveal evolution of bat adaptations.</title>
        <authorList>
            <person name="Jebb D."/>
            <person name="Huang Z."/>
            <person name="Pippel M."/>
            <person name="Hughes G.M."/>
            <person name="Lavrichenko K."/>
            <person name="Devanna P."/>
            <person name="Winkler S."/>
            <person name="Jermiin L.S."/>
            <person name="Skirmuntt E.C."/>
            <person name="Katzourakis A."/>
            <person name="Burkitt-Gray L."/>
            <person name="Ray D.A."/>
            <person name="Sullivan K.A.M."/>
            <person name="Roscito J.G."/>
            <person name="Kirilenko B.M."/>
            <person name="Davalos L.M."/>
            <person name="Corthals A.P."/>
            <person name="Power M.L."/>
            <person name="Jones G."/>
            <person name="Ransome R.D."/>
            <person name="Dechmann D.K.N."/>
            <person name="Locatelli A.G."/>
            <person name="Puechmaille S.J."/>
            <person name="Fedrigo O."/>
            <person name="Jarvis E.D."/>
            <person name="Hiller M."/>
            <person name="Vernes S.C."/>
            <person name="Myers E.W."/>
            <person name="Teeling E.C."/>
        </authorList>
    </citation>
    <scope>NUCLEOTIDE SEQUENCE [LARGE SCALE GENOMIC DNA]</scope>
    <source>
        <strain evidence="2">MRhiFer1</strain>
        <tissue evidence="2">Lung</tissue>
    </source>
</reference>
<feature type="region of interest" description="Disordered" evidence="1">
    <location>
        <begin position="68"/>
        <end position="101"/>
    </location>
</feature>
<dbReference type="EMBL" id="JACAGC010000025">
    <property type="protein sequence ID" value="KAF6278128.1"/>
    <property type="molecule type" value="Genomic_DNA"/>
</dbReference>
<evidence type="ECO:0000313" key="2">
    <source>
        <dbReference type="EMBL" id="KAF6278128.1"/>
    </source>
</evidence>
<evidence type="ECO:0000256" key="1">
    <source>
        <dbReference type="SAM" id="MobiDB-lite"/>
    </source>
</evidence>
<proteinExistence type="predicted"/>
<name>A0A7J7RPM9_RHIFE</name>
<gene>
    <name evidence="2" type="ORF">mRhiFer1_009412</name>
</gene>
<feature type="compositionally biased region" description="Basic and acidic residues" evidence="1">
    <location>
        <begin position="80"/>
        <end position="90"/>
    </location>
</feature>
<accession>A0A7J7RPM9</accession>